<dbReference type="Pfam" id="PF00684">
    <property type="entry name" value="DnaJ_CXXCXGXG"/>
    <property type="match status" value="1"/>
</dbReference>
<evidence type="ECO:0000313" key="7">
    <source>
        <dbReference type="Proteomes" id="UP000472240"/>
    </source>
</evidence>
<dbReference type="AlphaFoldDB" id="A0A671DXI5"/>
<dbReference type="SUPFAM" id="SSF57938">
    <property type="entry name" value="DnaJ/Hsp40 cysteine-rich domain"/>
    <property type="match status" value="1"/>
</dbReference>
<reference evidence="6 7" key="2">
    <citation type="journal article" date="2018" name="Annu Rev Anim Biosci">
        <title>Bat Biology, Genomes, and the Bat1K Project: To Generate Chromosome-Level Genomes for All Living Bat Species.</title>
        <authorList>
            <person name="Teeling E.C."/>
            <person name="Vernes S.C."/>
            <person name="Davalos L.M."/>
            <person name="Ray D.A."/>
            <person name="Gilbert M.T.P."/>
            <person name="Myers E."/>
        </authorList>
    </citation>
    <scope>NUCLEOTIDE SEQUENCE</scope>
</reference>
<dbReference type="PRINTS" id="PR00625">
    <property type="entry name" value="JDOMAIN"/>
</dbReference>
<dbReference type="CDD" id="cd06257">
    <property type="entry name" value="DnaJ"/>
    <property type="match status" value="1"/>
</dbReference>
<dbReference type="CDD" id="cd10719">
    <property type="entry name" value="DnaJ_zf"/>
    <property type="match status" value="1"/>
</dbReference>
<dbReference type="GO" id="GO:0051082">
    <property type="term" value="F:unfolded protein binding"/>
    <property type="evidence" value="ECO:0007669"/>
    <property type="project" value="InterPro"/>
</dbReference>
<dbReference type="Gene3D" id="2.10.230.10">
    <property type="entry name" value="Heat shock protein DnaJ, cysteine-rich domain"/>
    <property type="match status" value="1"/>
</dbReference>
<protein>
    <recommendedName>
        <fullName evidence="8">DnaJ heat shock protein family (Hsp40) member A1</fullName>
    </recommendedName>
</protein>
<dbReference type="InterPro" id="IPR036869">
    <property type="entry name" value="J_dom_sf"/>
</dbReference>
<dbReference type="SUPFAM" id="SSF49493">
    <property type="entry name" value="HSP40/DnaJ peptide-binding domain"/>
    <property type="match status" value="1"/>
</dbReference>
<keyword evidence="3" id="KW-0862">Zinc</keyword>
<organism evidence="6 7">
    <name type="scientific">Rhinolophus ferrumequinum</name>
    <name type="common">Greater horseshoe bat</name>
    <dbReference type="NCBI Taxonomy" id="59479"/>
    <lineage>
        <taxon>Eukaryota</taxon>
        <taxon>Metazoa</taxon>
        <taxon>Chordata</taxon>
        <taxon>Craniata</taxon>
        <taxon>Vertebrata</taxon>
        <taxon>Euteleostomi</taxon>
        <taxon>Mammalia</taxon>
        <taxon>Eutheria</taxon>
        <taxon>Laurasiatheria</taxon>
        <taxon>Chiroptera</taxon>
        <taxon>Yinpterochiroptera</taxon>
        <taxon>Rhinolophoidea</taxon>
        <taxon>Rhinolophidae</taxon>
        <taxon>Rhinolophinae</taxon>
        <taxon>Rhinolophus</taxon>
    </lineage>
</organism>
<dbReference type="InterPro" id="IPR001623">
    <property type="entry name" value="DnaJ_domain"/>
</dbReference>
<dbReference type="SUPFAM" id="SSF46565">
    <property type="entry name" value="Chaperone J-domain"/>
    <property type="match status" value="1"/>
</dbReference>
<dbReference type="Proteomes" id="UP000472240">
    <property type="component" value="Chromosome 2"/>
</dbReference>
<dbReference type="InterPro" id="IPR008971">
    <property type="entry name" value="HSP40/DnaJ_pept-bd"/>
</dbReference>
<evidence type="ECO:0000313" key="6">
    <source>
        <dbReference type="Ensembl" id="ENSRFEP00010002982.1"/>
    </source>
</evidence>
<dbReference type="Ensembl" id="ENSRFET00010003282.1">
    <property type="protein sequence ID" value="ENSRFEP00010002982.1"/>
    <property type="gene ID" value="ENSRFEG00010002127.1"/>
</dbReference>
<reference evidence="6 7" key="1">
    <citation type="journal article" date="2015" name="Annu Rev Anim Biosci">
        <title>The Genome 10K Project: a way forward.</title>
        <authorList>
            <person name="Koepfli K.P."/>
            <person name="Paten B."/>
            <person name="O'Brien S.J."/>
            <person name="Koepfli K.P."/>
            <person name="Paten B."/>
            <person name="Antunes A."/>
            <person name="Belov K."/>
            <person name="Bustamante C."/>
            <person name="Castoe T.A."/>
            <person name="Clawson H."/>
            <person name="Crawford A.J."/>
            <person name="Diekhans M."/>
            <person name="Distel D."/>
            <person name="Durbin R."/>
            <person name="Earl D."/>
            <person name="Fujita M.K."/>
            <person name="Gamble T."/>
            <person name="Georges A."/>
            <person name="Gemmell N."/>
            <person name="Gilbert M.T."/>
            <person name="Graves J.M."/>
            <person name="Green R.E."/>
            <person name="Hickey G."/>
            <person name="Jarvis E.D."/>
            <person name="Johnson W."/>
            <person name="Komissarov A."/>
            <person name="Korf I."/>
            <person name="Kuhn R."/>
            <person name="Larkin D.M."/>
            <person name="Lewin H."/>
            <person name="Lopez J.V."/>
            <person name="Ma J."/>
            <person name="Marques-Bonet T."/>
            <person name="Miller W."/>
            <person name="Murphy R."/>
            <person name="Pevzner P."/>
            <person name="Shapiro B."/>
            <person name="Steiner C."/>
            <person name="Tamazian G."/>
            <person name="Venkatesh B."/>
            <person name="Wang J."/>
            <person name="Wayne R."/>
            <person name="Wiley E."/>
            <person name="Yang H."/>
            <person name="Zhang G."/>
            <person name="Haussler D."/>
            <person name="Ryder O."/>
            <person name="O'Brien S.J."/>
        </authorList>
    </citation>
    <scope>NUCLEOTIDE SEQUENCE</scope>
</reference>
<keyword evidence="2" id="KW-0449">Lipoprotein</keyword>
<keyword evidence="2" id="KW-0636">Prenylation</keyword>
<keyword evidence="7" id="KW-1185">Reference proteome</keyword>
<keyword evidence="3" id="KW-0479">Metal-binding</keyword>
<dbReference type="Gene3D" id="2.60.260.20">
    <property type="entry name" value="Urease metallochaperone UreE, N-terminal domain"/>
    <property type="match status" value="1"/>
</dbReference>
<dbReference type="InterPro" id="IPR044713">
    <property type="entry name" value="DNJA1/2-like"/>
</dbReference>
<feature type="zinc finger region" description="CR-type" evidence="3">
    <location>
        <begin position="108"/>
        <end position="192"/>
    </location>
</feature>
<evidence type="ECO:0008006" key="8">
    <source>
        <dbReference type="Google" id="ProtNLM"/>
    </source>
</evidence>
<dbReference type="GO" id="GO:0030544">
    <property type="term" value="F:Hsp70 protein binding"/>
    <property type="evidence" value="ECO:0007669"/>
    <property type="project" value="InterPro"/>
</dbReference>
<dbReference type="Gene3D" id="1.10.287.110">
    <property type="entry name" value="DnaJ domain"/>
    <property type="match status" value="1"/>
</dbReference>
<dbReference type="GO" id="GO:0006457">
    <property type="term" value="P:protein folding"/>
    <property type="evidence" value="ECO:0007669"/>
    <property type="project" value="InterPro"/>
</dbReference>
<keyword evidence="1" id="KW-0143">Chaperone</keyword>
<accession>A0A671DXI5</accession>
<evidence type="ECO:0000259" key="4">
    <source>
        <dbReference type="PROSITE" id="PS50076"/>
    </source>
</evidence>
<feature type="domain" description="CR-type" evidence="5">
    <location>
        <begin position="108"/>
        <end position="192"/>
    </location>
</feature>
<sequence length="234" mass="26081">MVKETTYYDVLGVRPNATQEELKKAYRKLTLKYHPDKNSNEGEKFKQISQAYEVLSDAIKEGGAGGGLGSATDIFDMFFGGGGRVQRERIGKNIVHQLSVTLEDLHNGATRKLALQKNVICDKCEGQGGKKGAEECCPNCRGTGMQIRIHQIGSGMVQQIQYVCMERQGHGEGISLKDGCKSCNGRKIAQEKILKIHIDKERKPNLNGNLESKERNRFQGRDIQQSDYLNTLAY</sequence>
<reference evidence="6" key="5">
    <citation type="submission" date="2025-09" db="UniProtKB">
        <authorList>
            <consortium name="Ensembl"/>
        </authorList>
    </citation>
    <scope>IDENTIFICATION</scope>
</reference>
<feature type="domain" description="J" evidence="4">
    <location>
        <begin position="6"/>
        <end position="79"/>
    </location>
</feature>
<evidence type="ECO:0000256" key="2">
    <source>
        <dbReference type="ARBA" id="ARBA00023289"/>
    </source>
</evidence>
<dbReference type="OMA" id="QRESICF"/>
<dbReference type="PROSITE" id="PS50076">
    <property type="entry name" value="DNAJ_2"/>
    <property type="match status" value="1"/>
</dbReference>
<name>A0A671DXI5_RHIFE</name>
<reference evidence="7" key="3">
    <citation type="submission" date="2018-12" db="EMBL/GenBank/DDBJ databases">
        <title>G10K-VGP greater horseshoe bat female genome, primary haplotype.</title>
        <authorList>
            <person name="Teeling E."/>
            <person name="Myers G."/>
            <person name="Vernes S."/>
            <person name="Pippel M."/>
            <person name="Winkler S."/>
            <person name="Fedrigo O."/>
            <person name="Rhie A."/>
            <person name="Koren S."/>
            <person name="Phillippy A."/>
            <person name="Lewin H."/>
            <person name="Damas J."/>
            <person name="Howe K."/>
            <person name="Mountcastle J."/>
            <person name="Jarvis E.D."/>
        </authorList>
    </citation>
    <scope>NUCLEOTIDE SEQUENCE [LARGE SCALE GENOMIC DNA]</scope>
</reference>
<dbReference type="PANTHER" id="PTHR43888">
    <property type="entry name" value="DNAJ-LIKE-2, ISOFORM A-RELATED"/>
    <property type="match status" value="1"/>
</dbReference>
<dbReference type="InterPro" id="IPR001305">
    <property type="entry name" value="HSP_DnaJ_Cys-rich_dom"/>
</dbReference>
<evidence type="ECO:0000259" key="5">
    <source>
        <dbReference type="PROSITE" id="PS51188"/>
    </source>
</evidence>
<dbReference type="SMART" id="SM00271">
    <property type="entry name" value="DnaJ"/>
    <property type="match status" value="1"/>
</dbReference>
<evidence type="ECO:0000256" key="3">
    <source>
        <dbReference type="PROSITE-ProRule" id="PRU00546"/>
    </source>
</evidence>
<dbReference type="GO" id="GO:0008270">
    <property type="term" value="F:zinc ion binding"/>
    <property type="evidence" value="ECO:0007669"/>
    <property type="project" value="UniProtKB-KW"/>
</dbReference>
<dbReference type="PROSITE" id="PS51188">
    <property type="entry name" value="ZF_CR"/>
    <property type="match status" value="1"/>
</dbReference>
<reference evidence="6" key="4">
    <citation type="submission" date="2025-08" db="UniProtKB">
        <authorList>
            <consortium name="Ensembl"/>
        </authorList>
    </citation>
    <scope>IDENTIFICATION</scope>
</reference>
<dbReference type="InParanoid" id="A0A671DXI5"/>
<proteinExistence type="predicted"/>
<dbReference type="GeneTree" id="ENSGT00940000153558"/>
<dbReference type="InterPro" id="IPR036410">
    <property type="entry name" value="HSP_DnaJ_Cys-rich_dom_sf"/>
</dbReference>
<evidence type="ECO:0000256" key="1">
    <source>
        <dbReference type="ARBA" id="ARBA00023186"/>
    </source>
</evidence>
<dbReference type="Pfam" id="PF00226">
    <property type="entry name" value="DnaJ"/>
    <property type="match status" value="1"/>
</dbReference>
<keyword evidence="3" id="KW-0863">Zinc-finger</keyword>